<evidence type="ECO:0000313" key="1">
    <source>
        <dbReference type="EMBL" id="NOI11255.1"/>
    </source>
</evidence>
<evidence type="ECO:0000313" key="2">
    <source>
        <dbReference type="Proteomes" id="UP000532247"/>
    </source>
</evidence>
<dbReference type="Proteomes" id="UP000532247">
    <property type="component" value="Unassembled WGS sequence"/>
</dbReference>
<gene>
    <name evidence="1" type="ORF">F0254_20680</name>
</gene>
<accession>A0A7Y4B5Z1</accession>
<reference evidence="1 2" key="1">
    <citation type="submission" date="2019-09" db="EMBL/GenBank/DDBJ databases">
        <title>Draft genome sequencing and comparative genomics of hatchery-associated Vibrios.</title>
        <authorList>
            <person name="Kehlet-Delgado H."/>
            <person name="Mueller R.S."/>
        </authorList>
    </citation>
    <scope>NUCLEOTIDE SEQUENCE [LARGE SCALE GENOMIC DNA]</scope>
    <source>
        <strain evidence="1 2">081416A</strain>
    </source>
</reference>
<organism evidence="1 2">
    <name type="scientific">Vibrio alginolyticus</name>
    <dbReference type="NCBI Taxonomy" id="663"/>
    <lineage>
        <taxon>Bacteria</taxon>
        <taxon>Pseudomonadati</taxon>
        <taxon>Pseudomonadota</taxon>
        <taxon>Gammaproteobacteria</taxon>
        <taxon>Vibrionales</taxon>
        <taxon>Vibrionaceae</taxon>
        <taxon>Vibrio</taxon>
    </lineage>
</organism>
<dbReference type="RefSeq" id="WP_025443236.1">
    <property type="nucleotide sequence ID" value="NZ_JAFLNX010000017.1"/>
</dbReference>
<proteinExistence type="predicted"/>
<dbReference type="AlphaFoldDB" id="A0A7Y4B5Z1"/>
<dbReference type="EMBL" id="VTYF01000015">
    <property type="protein sequence ID" value="NOI11255.1"/>
    <property type="molecule type" value="Genomic_DNA"/>
</dbReference>
<sequence length="108" mass="12256">MVELDEFLFKQFHDDVRLGISQELKLQNVELDSHPICVKVIVAYMSIYASHLSMEDFLSDIATVKSSYVDVYGFGETETDISAAVVSMQSRIDEIKKVVISYVSKDKQ</sequence>
<name>A0A7Y4B5Z1_VIBAL</name>
<comment type="caution">
    <text evidence="1">The sequence shown here is derived from an EMBL/GenBank/DDBJ whole genome shotgun (WGS) entry which is preliminary data.</text>
</comment>
<protein>
    <submittedName>
        <fullName evidence="1">Uncharacterized protein</fullName>
    </submittedName>
</protein>